<feature type="region of interest" description="Disordered" evidence="1">
    <location>
        <begin position="164"/>
        <end position="213"/>
    </location>
</feature>
<reference evidence="2" key="2">
    <citation type="submission" date="2021-02" db="EMBL/GenBank/DDBJ databases">
        <authorList>
            <person name="Kimball J.A."/>
            <person name="Haas M.W."/>
            <person name="Macchietto M."/>
            <person name="Kono T."/>
            <person name="Duquette J."/>
            <person name="Shao M."/>
        </authorList>
    </citation>
    <scope>NUCLEOTIDE SEQUENCE</scope>
    <source>
        <tissue evidence="2">Fresh leaf tissue</tissue>
    </source>
</reference>
<organism evidence="2 3">
    <name type="scientific">Zizania palustris</name>
    <name type="common">Northern wild rice</name>
    <dbReference type="NCBI Taxonomy" id="103762"/>
    <lineage>
        <taxon>Eukaryota</taxon>
        <taxon>Viridiplantae</taxon>
        <taxon>Streptophyta</taxon>
        <taxon>Embryophyta</taxon>
        <taxon>Tracheophyta</taxon>
        <taxon>Spermatophyta</taxon>
        <taxon>Magnoliopsida</taxon>
        <taxon>Liliopsida</taxon>
        <taxon>Poales</taxon>
        <taxon>Poaceae</taxon>
        <taxon>BOP clade</taxon>
        <taxon>Oryzoideae</taxon>
        <taxon>Oryzeae</taxon>
        <taxon>Zizaniinae</taxon>
        <taxon>Zizania</taxon>
    </lineage>
</organism>
<proteinExistence type="predicted"/>
<comment type="caution">
    <text evidence="2">The sequence shown here is derived from an EMBL/GenBank/DDBJ whole genome shotgun (WGS) entry which is preliminary data.</text>
</comment>
<reference evidence="2" key="1">
    <citation type="journal article" date="2021" name="bioRxiv">
        <title>Whole Genome Assembly and Annotation of Northern Wild Rice, Zizania palustris L., Supports a Whole Genome Duplication in the Zizania Genus.</title>
        <authorList>
            <person name="Haas M."/>
            <person name="Kono T."/>
            <person name="Macchietto M."/>
            <person name="Millas R."/>
            <person name="McGilp L."/>
            <person name="Shao M."/>
            <person name="Duquette J."/>
            <person name="Hirsch C.N."/>
            <person name="Kimball J."/>
        </authorList>
    </citation>
    <scope>NUCLEOTIDE SEQUENCE</scope>
    <source>
        <tissue evidence="2">Fresh leaf tissue</tissue>
    </source>
</reference>
<evidence type="ECO:0000256" key="1">
    <source>
        <dbReference type="SAM" id="MobiDB-lite"/>
    </source>
</evidence>
<evidence type="ECO:0000313" key="2">
    <source>
        <dbReference type="EMBL" id="KAG8052046.1"/>
    </source>
</evidence>
<gene>
    <name evidence="2" type="ORF">GUJ93_ZPchr0001g32818</name>
</gene>
<sequence length="237" mass="24437">MTTFVPTAELMQVLADLQQVVAGLSAYLGLTLVASTLPSFPYGATSFPIVSSPPPRAPSDSKRATGEALNPIIVKKIADQQGKVTLVGSSVDDAALTTNKRAMEQGALVVSLPVAEAEAQGARRKGDAATGQTLAKLLLPSPRATSALDTRPVMRKTEAAMGALHHRDLGPDEEGPDLASDATRTDFPSLTREDVVPHGGASPPAATQASSALHGAASLPHVAPIVSEGGVWGRQRL</sequence>
<evidence type="ECO:0000313" key="3">
    <source>
        <dbReference type="Proteomes" id="UP000729402"/>
    </source>
</evidence>
<name>A0A8J5REE1_ZIZPA</name>
<keyword evidence="3" id="KW-1185">Reference proteome</keyword>
<feature type="compositionally biased region" description="Low complexity" evidence="1">
    <location>
        <begin position="201"/>
        <end position="212"/>
    </location>
</feature>
<protein>
    <submittedName>
        <fullName evidence="2">Uncharacterized protein</fullName>
    </submittedName>
</protein>
<accession>A0A8J5REE1</accession>
<dbReference type="EMBL" id="JAAALK010000288">
    <property type="protein sequence ID" value="KAG8052046.1"/>
    <property type="molecule type" value="Genomic_DNA"/>
</dbReference>
<dbReference type="AlphaFoldDB" id="A0A8J5REE1"/>
<dbReference type="Proteomes" id="UP000729402">
    <property type="component" value="Unassembled WGS sequence"/>
</dbReference>